<dbReference type="GeneID" id="30026748"/>
<gene>
    <name evidence="1" type="ORF">METBIDRAFT_104486</name>
</gene>
<keyword evidence="2" id="KW-1185">Reference proteome</keyword>
<accession>A0A1A0HHM2</accession>
<dbReference type="RefSeq" id="XP_018713824.1">
    <property type="nucleotide sequence ID" value="XM_018853772.1"/>
</dbReference>
<sequence>MQQTPAKYCKDHKRRMHHMCERMLVITKSYKYIWKLYMKSAYHTKNCSYQLRGDIIFDEIVS</sequence>
<organism evidence="1 2">
    <name type="scientific">Metschnikowia bicuspidata var. bicuspidata NRRL YB-4993</name>
    <dbReference type="NCBI Taxonomy" id="869754"/>
    <lineage>
        <taxon>Eukaryota</taxon>
        <taxon>Fungi</taxon>
        <taxon>Dikarya</taxon>
        <taxon>Ascomycota</taxon>
        <taxon>Saccharomycotina</taxon>
        <taxon>Pichiomycetes</taxon>
        <taxon>Metschnikowiaceae</taxon>
        <taxon>Metschnikowia</taxon>
    </lineage>
</organism>
<name>A0A1A0HHM2_9ASCO</name>
<dbReference type="AlphaFoldDB" id="A0A1A0HHM2"/>
<reference evidence="1 2" key="1">
    <citation type="submission" date="2016-05" db="EMBL/GenBank/DDBJ databases">
        <title>Comparative genomics of biotechnologically important yeasts.</title>
        <authorList>
            <consortium name="DOE Joint Genome Institute"/>
            <person name="Riley R."/>
            <person name="Haridas S."/>
            <person name="Wolfe K.H."/>
            <person name="Lopes M.R."/>
            <person name="Hittinger C.T."/>
            <person name="Goker M."/>
            <person name="Salamov A."/>
            <person name="Wisecaver J."/>
            <person name="Long T.M."/>
            <person name="Aerts A.L."/>
            <person name="Barry K."/>
            <person name="Choi C."/>
            <person name="Clum A."/>
            <person name="Coughlan A.Y."/>
            <person name="Deshpande S."/>
            <person name="Douglass A.P."/>
            <person name="Hanson S.J."/>
            <person name="Klenk H.-P."/>
            <person name="LaButti K."/>
            <person name="Lapidus A."/>
            <person name="Lindquist E."/>
            <person name="Lipzen A."/>
            <person name="Meier-kolthoff J.P."/>
            <person name="Ohm R.A."/>
            <person name="Otillar R.P."/>
            <person name="Pangilinan J."/>
            <person name="Peng Y."/>
            <person name="Rokas A."/>
            <person name="Rosa C.A."/>
            <person name="Scheuner C."/>
            <person name="Sibirny A.A."/>
            <person name="Slot J.C."/>
            <person name="Stielow J.B."/>
            <person name="Sun H."/>
            <person name="Kurtzman C.P."/>
            <person name="Blackwell M."/>
            <person name="Grigoriev I.V."/>
            <person name="Jeffries T.W."/>
        </authorList>
    </citation>
    <scope>NUCLEOTIDE SEQUENCE [LARGE SCALE GENOMIC DNA]</scope>
    <source>
        <strain evidence="1 2">NRRL YB-4993</strain>
    </source>
</reference>
<evidence type="ECO:0000313" key="1">
    <source>
        <dbReference type="EMBL" id="OBA23343.1"/>
    </source>
</evidence>
<protein>
    <submittedName>
        <fullName evidence="1">Uncharacterized protein</fullName>
    </submittedName>
</protein>
<comment type="caution">
    <text evidence="1">The sequence shown here is derived from an EMBL/GenBank/DDBJ whole genome shotgun (WGS) entry which is preliminary data.</text>
</comment>
<proteinExistence type="predicted"/>
<evidence type="ECO:0000313" key="2">
    <source>
        <dbReference type="Proteomes" id="UP000092555"/>
    </source>
</evidence>
<dbReference type="EMBL" id="LXTC01000001">
    <property type="protein sequence ID" value="OBA23343.1"/>
    <property type="molecule type" value="Genomic_DNA"/>
</dbReference>
<dbReference type="Proteomes" id="UP000092555">
    <property type="component" value="Unassembled WGS sequence"/>
</dbReference>